<evidence type="ECO:0000256" key="2">
    <source>
        <dbReference type="ARBA" id="ARBA00017475"/>
    </source>
</evidence>
<name>A0AAN9BGP1_9CAEN</name>
<dbReference type="InterPro" id="IPR012459">
    <property type="entry name" value="Rrp15"/>
</dbReference>
<dbReference type="GO" id="GO:0000470">
    <property type="term" value="P:maturation of LSU-rRNA"/>
    <property type="evidence" value="ECO:0007669"/>
    <property type="project" value="TreeGrafter"/>
</dbReference>
<dbReference type="Proteomes" id="UP001374579">
    <property type="component" value="Unassembled WGS sequence"/>
</dbReference>
<feature type="compositionally biased region" description="Acidic residues" evidence="3">
    <location>
        <begin position="271"/>
        <end position="280"/>
    </location>
</feature>
<protein>
    <recommendedName>
        <fullName evidence="2">RRP15-like protein</fullName>
    </recommendedName>
</protein>
<evidence type="ECO:0000313" key="4">
    <source>
        <dbReference type="EMBL" id="KAK7104848.1"/>
    </source>
</evidence>
<evidence type="ECO:0000256" key="1">
    <source>
        <dbReference type="ARBA" id="ARBA00007462"/>
    </source>
</evidence>
<dbReference type="Pfam" id="PF07890">
    <property type="entry name" value="Rrp15p"/>
    <property type="match status" value="1"/>
</dbReference>
<dbReference type="GO" id="GO:0030687">
    <property type="term" value="C:preribosome, large subunit precursor"/>
    <property type="evidence" value="ECO:0007669"/>
    <property type="project" value="TreeGrafter"/>
</dbReference>
<dbReference type="EMBL" id="JBAMIC010000008">
    <property type="protein sequence ID" value="KAK7104848.1"/>
    <property type="molecule type" value="Genomic_DNA"/>
</dbReference>
<evidence type="ECO:0000313" key="5">
    <source>
        <dbReference type="Proteomes" id="UP001374579"/>
    </source>
</evidence>
<reference evidence="4 5" key="1">
    <citation type="submission" date="2024-02" db="EMBL/GenBank/DDBJ databases">
        <title>Chromosome-scale genome assembly of the rough periwinkle Littorina saxatilis.</title>
        <authorList>
            <person name="De Jode A."/>
            <person name="Faria R."/>
            <person name="Formenti G."/>
            <person name="Sims Y."/>
            <person name="Smith T.P."/>
            <person name="Tracey A."/>
            <person name="Wood J.M.D."/>
            <person name="Zagrodzka Z.B."/>
            <person name="Johannesson K."/>
            <person name="Butlin R.K."/>
            <person name="Leder E.H."/>
        </authorList>
    </citation>
    <scope>NUCLEOTIDE SEQUENCE [LARGE SCALE GENOMIC DNA]</scope>
    <source>
        <strain evidence="4">Snail1</strain>
        <tissue evidence="4">Muscle</tissue>
    </source>
</reference>
<proteinExistence type="inferred from homology"/>
<comment type="similarity">
    <text evidence="1">Belongs to the RRP15 family.</text>
</comment>
<comment type="caution">
    <text evidence="4">The sequence shown here is derived from an EMBL/GenBank/DDBJ whole genome shotgun (WGS) entry which is preliminary data.</text>
</comment>
<feature type="region of interest" description="Disordered" evidence="3">
    <location>
        <begin position="1"/>
        <end position="148"/>
    </location>
</feature>
<feature type="compositionally biased region" description="Basic and acidic residues" evidence="3">
    <location>
        <begin position="139"/>
        <end position="148"/>
    </location>
</feature>
<accession>A0AAN9BGP1</accession>
<keyword evidence="5" id="KW-1185">Reference proteome</keyword>
<feature type="region of interest" description="Disordered" evidence="3">
    <location>
        <begin position="266"/>
        <end position="293"/>
    </location>
</feature>
<dbReference type="GO" id="GO:0000460">
    <property type="term" value="P:maturation of 5.8S rRNA"/>
    <property type="evidence" value="ECO:0007669"/>
    <property type="project" value="TreeGrafter"/>
</dbReference>
<evidence type="ECO:0000256" key="3">
    <source>
        <dbReference type="SAM" id="MobiDB-lite"/>
    </source>
</evidence>
<feature type="compositionally biased region" description="Basic residues" evidence="3">
    <location>
        <begin position="79"/>
        <end position="88"/>
    </location>
</feature>
<dbReference type="AlphaFoldDB" id="A0AAN9BGP1"/>
<dbReference type="PANTHER" id="PTHR13245">
    <property type="entry name" value="RRP15-LIKE PROTEIN"/>
    <property type="match status" value="1"/>
</dbReference>
<organism evidence="4 5">
    <name type="scientific">Littorina saxatilis</name>
    <dbReference type="NCBI Taxonomy" id="31220"/>
    <lineage>
        <taxon>Eukaryota</taxon>
        <taxon>Metazoa</taxon>
        <taxon>Spiralia</taxon>
        <taxon>Lophotrochozoa</taxon>
        <taxon>Mollusca</taxon>
        <taxon>Gastropoda</taxon>
        <taxon>Caenogastropoda</taxon>
        <taxon>Littorinimorpha</taxon>
        <taxon>Littorinoidea</taxon>
        <taxon>Littorinidae</taxon>
        <taxon>Littorina</taxon>
    </lineage>
</organism>
<feature type="compositionally biased region" description="Acidic residues" evidence="3">
    <location>
        <begin position="12"/>
        <end position="23"/>
    </location>
</feature>
<gene>
    <name evidence="4" type="ORF">V1264_019503</name>
</gene>
<dbReference type="PANTHER" id="PTHR13245:SF14">
    <property type="entry name" value="RRP15-LIKE PROTEIN"/>
    <property type="match status" value="1"/>
</dbReference>
<sequence>MASVHVQYDVSSDSEVEQDDYSDNDGNPDGTHLTAQNGTDQEIKTEPESETDEALPTTDNNTQEDNQKSGIADVMAKILGKKIPKHKNPILARGQTDREIQKRKRQREKESGIVKKKTKKSKDGNCSSDLTDESDDDSPEAKKNAHLRLEKKKEWENIGRVKPNVLEKEKERNLQKVATRGVVQLFNAVQQQQNIMGEKLSEAGSSERRRDKALGSLNKKSFLDLLDNTKATKAQSTKLKREIKQETDDSGTWSILRDDFMMGARMKDWDKEDNDGEDENTDVKQESAISDSE</sequence>